<evidence type="ECO:0000313" key="1">
    <source>
        <dbReference type="EMBL" id="RUL81429.1"/>
    </source>
</evidence>
<dbReference type="AlphaFoldDB" id="A0A432MD73"/>
<sequence length="175" mass="18934">MSERQSPSRSSRLVSLFLAAGSACMVIAVIGSIPPSLNNSDLAGVFGADKNLQDHPEAARTCPQTTLEAFQRIGDPIADGVTAACTQADTELEPPRKCWECEHQGNGLRDREIAFTKVPQDPGILPWPRNCGQLKQGRCAMVDPDGDGIFSPGCDDAQFVDDYYCSIVTDRAYQN</sequence>
<dbReference type="RefSeq" id="WP_126728193.1">
    <property type="nucleotide sequence ID" value="NZ_RYZH01000093.1"/>
</dbReference>
<dbReference type="Proteomes" id="UP000280296">
    <property type="component" value="Unassembled WGS sequence"/>
</dbReference>
<reference evidence="1 2" key="2">
    <citation type="submission" date="2019-01" db="EMBL/GenBank/DDBJ databases">
        <title>Tautonia sociabilis, a novel thermotolerant planctomycete of Isosphaeraceae family, isolated from a 4000 m deep subterranean habitat.</title>
        <authorList>
            <person name="Kovaleva O.L."/>
            <person name="Elcheninov A.G."/>
            <person name="Van Heerden E."/>
            <person name="Toshchakov S.V."/>
            <person name="Novikov A."/>
            <person name="Bonch-Osmolovskaya E.A."/>
            <person name="Kublanov I.V."/>
        </authorList>
    </citation>
    <scope>NUCLEOTIDE SEQUENCE [LARGE SCALE GENOMIC DNA]</scope>
    <source>
        <strain evidence="1 2">GM2012</strain>
    </source>
</reference>
<protein>
    <submittedName>
        <fullName evidence="1">Uncharacterized protein</fullName>
    </submittedName>
</protein>
<gene>
    <name evidence="1" type="ORF">TsocGM_25030</name>
</gene>
<proteinExistence type="predicted"/>
<dbReference type="PROSITE" id="PS51257">
    <property type="entry name" value="PROKAR_LIPOPROTEIN"/>
    <property type="match status" value="1"/>
</dbReference>
<evidence type="ECO:0000313" key="2">
    <source>
        <dbReference type="Proteomes" id="UP000280296"/>
    </source>
</evidence>
<reference evidence="1 2" key="1">
    <citation type="submission" date="2018-12" db="EMBL/GenBank/DDBJ databases">
        <authorList>
            <person name="Toschakov S.V."/>
        </authorList>
    </citation>
    <scope>NUCLEOTIDE SEQUENCE [LARGE SCALE GENOMIC DNA]</scope>
    <source>
        <strain evidence="1 2">GM2012</strain>
    </source>
</reference>
<name>A0A432MD73_9BACT</name>
<accession>A0A432MD73</accession>
<comment type="caution">
    <text evidence="1">The sequence shown here is derived from an EMBL/GenBank/DDBJ whole genome shotgun (WGS) entry which is preliminary data.</text>
</comment>
<dbReference type="EMBL" id="RYZH01000093">
    <property type="protein sequence ID" value="RUL81429.1"/>
    <property type="molecule type" value="Genomic_DNA"/>
</dbReference>
<keyword evidence="2" id="KW-1185">Reference proteome</keyword>
<organism evidence="1 2">
    <name type="scientific">Tautonia sociabilis</name>
    <dbReference type="NCBI Taxonomy" id="2080755"/>
    <lineage>
        <taxon>Bacteria</taxon>
        <taxon>Pseudomonadati</taxon>
        <taxon>Planctomycetota</taxon>
        <taxon>Planctomycetia</taxon>
        <taxon>Isosphaerales</taxon>
        <taxon>Isosphaeraceae</taxon>
        <taxon>Tautonia</taxon>
    </lineage>
</organism>